<evidence type="ECO:0000313" key="2">
    <source>
        <dbReference type="EMBL" id="GBP06659.1"/>
    </source>
</evidence>
<gene>
    <name evidence="2" type="ORF">EVAR_92621_1</name>
</gene>
<keyword evidence="3" id="KW-1185">Reference proteome</keyword>
<dbReference type="Proteomes" id="UP000299102">
    <property type="component" value="Unassembled WGS sequence"/>
</dbReference>
<proteinExistence type="predicted"/>
<feature type="region of interest" description="Disordered" evidence="1">
    <location>
        <begin position="38"/>
        <end position="61"/>
    </location>
</feature>
<dbReference type="EMBL" id="BGZK01000023">
    <property type="protein sequence ID" value="GBP06659.1"/>
    <property type="molecule type" value="Genomic_DNA"/>
</dbReference>
<comment type="caution">
    <text evidence="2">The sequence shown here is derived from an EMBL/GenBank/DDBJ whole genome shotgun (WGS) entry which is preliminary data.</text>
</comment>
<sequence length="94" mass="10230">MISDGEESRPLELSLIGSNTAAARDRPGRSLTKEVEIITRSRRRSERPPPASAVTGRNRHETGVKLEVSAVNTQAAAAPQWGLIGATGGRRRWR</sequence>
<evidence type="ECO:0000313" key="3">
    <source>
        <dbReference type="Proteomes" id="UP000299102"/>
    </source>
</evidence>
<reference evidence="2 3" key="1">
    <citation type="journal article" date="2019" name="Commun. Biol.">
        <title>The bagworm genome reveals a unique fibroin gene that provides high tensile strength.</title>
        <authorList>
            <person name="Kono N."/>
            <person name="Nakamura H."/>
            <person name="Ohtoshi R."/>
            <person name="Tomita M."/>
            <person name="Numata K."/>
            <person name="Arakawa K."/>
        </authorList>
    </citation>
    <scope>NUCLEOTIDE SEQUENCE [LARGE SCALE GENOMIC DNA]</scope>
</reference>
<evidence type="ECO:0000256" key="1">
    <source>
        <dbReference type="SAM" id="MobiDB-lite"/>
    </source>
</evidence>
<name>A0A4C1SWU8_EUMVA</name>
<accession>A0A4C1SWU8</accession>
<protein>
    <submittedName>
        <fullName evidence="2">Uncharacterized protein</fullName>
    </submittedName>
</protein>
<organism evidence="2 3">
    <name type="scientific">Eumeta variegata</name>
    <name type="common">Bagworm moth</name>
    <name type="synonym">Eumeta japonica</name>
    <dbReference type="NCBI Taxonomy" id="151549"/>
    <lineage>
        <taxon>Eukaryota</taxon>
        <taxon>Metazoa</taxon>
        <taxon>Ecdysozoa</taxon>
        <taxon>Arthropoda</taxon>
        <taxon>Hexapoda</taxon>
        <taxon>Insecta</taxon>
        <taxon>Pterygota</taxon>
        <taxon>Neoptera</taxon>
        <taxon>Endopterygota</taxon>
        <taxon>Lepidoptera</taxon>
        <taxon>Glossata</taxon>
        <taxon>Ditrysia</taxon>
        <taxon>Tineoidea</taxon>
        <taxon>Psychidae</taxon>
        <taxon>Oiketicinae</taxon>
        <taxon>Eumeta</taxon>
    </lineage>
</organism>
<dbReference type="AlphaFoldDB" id="A0A4C1SWU8"/>